<dbReference type="STRING" id="33097.A0A150G632"/>
<reference evidence="6" key="1">
    <citation type="journal article" date="2016" name="Nat. Commun.">
        <title>The Gonium pectorale genome demonstrates co-option of cell cycle regulation during the evolution of multicellularity.</title>
        <authorList>
            <person name="Hanschen E.R."/>
            <person name="Marriage T.N."/>
            <person name="Ferris P.J."/>
            <person name="Hamaji T."/>
            <person name="Toyoda A."/>
            <person name="Fujiyama A."/>
            <person name="Neme R."/>
            <person name="Noguchi H."/>
            <person name="Minakuchi Y."/>
            <person name="Suzuki M."/>
            <person name="Kawai-Toyooka H."/>
            <person name="Smith D.R."/>
            <person name="Sparks H."/>
            <person name="Anderson J."/>
            <person name="Bakaric R."/>
            <person name="Luria V."/>
            <person name="Karger A."/>
            <person name="Kirschner M.W."/>
            <person name="Durand P.M."/>
            <person name="Michod R.E."/>
            <person name="Nozaki H."/>
            <person name="Olson B.J."/>
        </authorList>
    </citation>
    <scope>NUCLEOTIDE SEQUENCE [LARGE SCALE GENOMIC DNA]</scope>
    <source>
        <strain evidence="6">NIES-2863</strain>
    </source>
</reference>
<dbReference type="EMBL" id="LSYV01000057">
    <property type="protein sequence ID" value="KXZ45291.1"/>
    <property type="molecule type" value="Genomic_DNA"/>
</dbReference>
<protein>
    <recommendedName>
        <fullName evidence="4">Exostosin GT47 domain-containing protein</fullName>
    </recommendedName>
</protein>
<dbReference type="PANTHER" id="PTHR11062:SF376">
    <property type="entry name" value="EXOSTOSIN FAMILY PROTEIN"/>
    <property type="match status" value="1"/>
</dbReference>
<gene>
    <name evidence="5" type="ORF">GPECTOR_56g387</name>
</gene>
<name>A0A150G632_GONPE</name>
<evidence type="ECO:0000256" key="2">
    <source>
        <dbReference type="ARBA" id="ARBA00010271"/>
    </source>
</evidence>
<dbReference type="GO" id="GO:0016757">
    <property type="term" value="F:glycosyltransferase activity"/>
    <property type="evidence" value="ECO:0007669"/>
    <property type="project" value="InterPro"/>
</dbReference>
<evidence type="ECO:0000313" key="6">
    <source>
        <dbReference type="Proteomes" id="UP000075714"/>
    </source>
</evidence>
<accession>A0A150G632</accession>
<keyword evidence="6" id="KW-1185">Reference proteome</keyword>
<dbReference type="InterPro" id="IPR040911">
    <property type="entry name" value="Exostosin_GT47"/>
</dbReference>
<dbReference type="InterPro" id="IPR004263">
    <property type="entry name" value="Exostosin"/>
</dbReference>
<evidence type="ECO:0000256" key="1">
    <source>
        <dbReference type="ARBA" id="ARBA00004323"/>
    </source>
</evidence>
<dbReference type="PANTHER" id="PTHR11062">
    <property type="entry name" value="EXOSTOSIN HEPARAN SULFATE GLYCOSYLTRANSFERASE -RELATED"/>
    <property type="match status" value="1"/>
</dbReference>
<organism evidence="5 6">
    <name type="scientific">Gonium pectorale</name>
    <name type="common">Green alga</name>
    <dbReference type="NCBI Taxonomy" id="33097"/>
    <lineage>
        <taxon>Eukaryota</taxon>
        <taxon>Viridiplantae</taxon>
        <taxon>Chlorophyta</taxon>
        <taxon>core chlorophytes</taxon>
        <taxon>Chlorophyceae</taxon>
        <taxon>CS clade</taxon>
        <taxon>Chlamydomonadales</taxon>
        <taxon>Volvocaceae</taxon>
        <taxon>Gonium</taxon>
    </lineage>
</organism>
<comment type="similarity">
    <text evidence="2">Belongs to the glycosyltransferase 47 family.</text>
</comment>
<dbReference type="Proteomes" id="UP000075714">
    <property type="component" value="Unassembled WGS sequence"/>
</dbReference>
<evidence type="ECO:0000259" key="4">
    <source>
        <dbReference type="Pfam" id="PF03016"/>
    </source>
</evidence>
<dbReference type="AlphaFoldDB" id="A0A150G632"/>
<keyword evidence="3" id="KW-0333">Golgi apparatus</keyword>
<dbReference type="OrthoDB" id="1924787at2759"/>
<sequence>MPNNVTWPACGDKSDWYSGGIREKVHVYHWNRTGFRVVRSEPRYDSFLARSQFCLAPPGAGHGQRQIQALFMGCLPVTIADHVAEPFEPSVSWDDWGLRVAERDIPRLHELLDAVTPEQRQAKRARMYCAAQHMLYSSITGSVMGEDGRYDAFESTLEVLRVKALHPTAPPQDYRRLDPDFDAFMDCRDPPGFTKLTGREVESLAVMALTAAGAAGQVGSGEITGAEMGAELEQGQEGEVGVEGGGGGVGGADDADAEWGVAAGAAEAAAAAGFAAPPPASGAGNATGNSTGPPPLVLCSHAARDMHRRERSCYYLLRGTGYMGVPGGALCARGHRYHLASCPRLWG</sequence>
<dbReference type="GO" id="GO:0000139">
    <property type="term" value="C:Golgi membrane"/>
    <property type="evidence" value="ECO:0007669"/>
    <property type="project" value="UniProtKB-SubCell"/>
</dbReference>
<evidence type="ECO:0000256" key="3">
    <source>
        <dbReference type="ARBA" id="ARBA00023034"/>
    </source>
</evidence>
<comment type="caution">
    <text evidence="5">The sequence shown here is derived from an EMBL/GenBank/DDBJ whole genome shotgun (WGS) entry which is preliminary data.</text>
</comment>
<feature type="domain" description="Exostosin GT47" evidence="4">
    <location>
        <begin position="39"/>
        <end position="114"/>
    </location>
</feature>
<comment type="subcellular location">
    <subcellularLocation>
        <location evidence="1">Golgi apparatus membrane</location>
        <topology evidence="1">Single-pass type II membrane protein</topology>
    </subcellularLocation>
</comment>
<proteinExistence type="inferred from homology"/>
<evidence type="ECO:0000313" key="5">
    <source>
        <dbReference type="EMBL" id="KXZ45291.1"/>
    </source>
</evidence>
<dbReference type="Pfam" id="PF03016">
    <property type="entry name" value="Exostosin_GT47"/>
    <property type="match status" value="1"/>
</dbReference>